<evidence type="ECO:0000259" key="6">
    <source>
        <dbReference type="Pfam" id="PF04413"/>
    </source>
</evidence>
<comment type="similarity">
    <text evidence="4">Belongs to the glycosyltransferase group 1 family.</text>
</comment>
<dbReference type="Gene3D" id="3.40.50.11720">
    <property type="entry name" value="3-Deoxy-D-manno-octulosonic-acid transferase, N-terminal domain"/>
    <property type="match status" value="1"/>
</dbReference>
<comment type="caution">
    <text evidence="7">The sequence shown here is derived from an EMBL/GenBank/DDBJ whole genome shotgun (WGS) entry which is preliminary data.</text>
</comment>
<dbReference type="AlphaFoldDB" id="A0A538U5B2"/>
<dbReference type="GO" id="GO:0005886">
    <property type="term" value="C:plasma membrane"/>
    <property type="evidence" value="ECO:0007669"/>
    <property type="project" value="UniProtKB-SubCell"/>
</dbReference>
<evidence type="ECO:0000256" key="5">
    <source>
        <dbReference type="SAM" id="SignalP"/>
    </source>
</evidence>
<feature type="signal peptide" evidence="5">
    <location>
        <begin position="1"/>
        <end position="17"/>
    </location>
</feature>
<evidence type="ECO:0000256" key="4">
    <source>
        <dbReference type="RuleBase" id="RU365103"/>
    </source>
</evidence>
<keyword evidence="5" id="KW-0732">Signal</keyword>
<feature type="domain" description="3-deoxy-D-manno-octulosonic-acid transferase N-terminal" evidence="6">
    <location>
        <begin position="34"/>
        <end position="204"/>
    </location>
</feature>
<dbReference type="PANTHER" id="PTHR42755">
    <property type="entry name" value="3-DEOXY-MANNO-OCTULOSONATE CYTIDYLYLTRANSFERASE"/>
    <property type="match status" value="1"/>
</dbReference>
<dbReference type="PANTHER" id="PTHR42755:SF1">
    <property type="entry name" value="3-DEOXY-D-MANNO-OCTULOSONIC ACID TRANSFERASE, MITOCHONDRIAL-RELATED"/>
    <property type="match status" value="1"/>
</dbReference>
<name>A0A538U5B2_UNCEI</name>
<dbReference type="GO" id="GO:0009245">
    <property type="term" value="P:lipid A biosynthetic process"/>
    <property type="evidence" value="ECO:0007669"/>
    <property type="project" value="TreeGrafter"/>
</dbReference>
<keyword evidence="1 4" id="KW-0808">Transferase</keyword>
<gene>
    <name evidence="7" type="ORF">E6K81_11075</name>
</gene>
<dbReference type="GO" id="GO:0009244">
    <property type="term" value="P:lipopolysaccharide core region biosynthetic process"/>
    <property type="evidence" value="ECO:0007669"/>
    <property type="project" value="UniProtKB-UniRule"/>
</dbReference>
<dbReference type="EMBL" id="VBPB01000187">
    <property type="protein sequence ID" value="TMQ71061.1"/>
    <property type="molecule type" value="Genomic_DNA"/>
</dbReference>
<keyword evidence="4" id="KW-1003">Cell membrane</keyword>
<dbReference type="GO" id="GO:0043842">
    <property type="term" value="F:Kdo transferase activity"/>
    <property type="evidence" value="ECO:0007669"/>
    <property type="project" value="UniProtKB-EC"/>
</dbReference>
<dbReference type="Proteomes" id="UP000319771">
    <property type="component" value="Unassembled WGS sequence"/>
</dbReference>
<sequence length="404" mass="42181">MSAVWTAYRLVAPALGAAAPAARLFAPAAERALWAERLGRGAAGPVDAWIHAASLGEALAVGPLVRALTEVSPRARVHLTANTTTGRARLGELGHPYSLAPLDAPQTVGRFLRTLKPRRLFLLETELWPHWLLQARASAVPVAVISARITARSLKRYARLGAAFRSLIAGLDGVLGQSDADAERWRALGARPERTAVVGNLKEDALAGPAPDRAEARRTLGLDPKRPLLVLGSLRPGEAWLLGRAWTSLPEALRARWQVVAVPRHARAALALRAEAAAAGVRSADASGGADGAWRWDERMGVLAGYYAAADVAVVGGSLAPFGGHNPLEPAACGAPVLVGPHHATQGDAVAALVAAGGARVVADAAALTDALAGWLGDEVERTRARGGASRRAVERLGAWGLWP</sequence>
<comment type="catalytic activity">
    <reaction evidence="4">
        <text>lipid IVA (E. coli) + CMP-3-deoxy-beta-D-manno-octulosonate = alpha-Kdo-(2-&gt;6)-lipid IVA (E. coli) + CMP + H(+)</text>
        <dbReference type="Rhea" id="RHEA:28066"/>
        <dbReference type="ChEBI" id="CHEBI:15378"/>
        <dbReference type="ChEBI" id="CHEBI:58603"/>
        <dbReference type="ChEBI" id="CHEBI:60364"/>
        <dbReference type="ChEBI" id="CHEBI:60377"/>
        <dbReference type="ChEBI" id="CHEBI:85987"/>
        <dbReference type="EC" id="2.4.99.12"/>
    </reaction>
</comment>
<keyword evidence="4" id="KW-0472">Membrane</keyword>
<evidence type="ECO:0000313" key="8">
    <source>
        <dbReference type="Proteomes" id="UP000319771"/>
    </source>
</evidence>
<dbReference type="InterPro" id="IPR038107">
    <property type="entry name" value="Glycos_transf_N_sf"/>
</dbReference>
<dbReference type="Pfam" id="PF04413">
    <property type="entry name" value="Glycos_transf_N"/>
    <property type="match status" value="1"/>
</dbReference>
<accession>A0A538U5B2</accession>
<evidence type="ECO:0000256" key="3">
    <source>
        <dbReference type="PIRSR" id="PIRSR639901-2"/>
    </source>
</evidence>
<comment type="function">
    <text evidence="4">Involved in lipopolysaccharide (LPS) biosynthesis. Catalyzes the transfer of 3-deoxy-D-manno-octulosonate (Kdo) residue(s) from CMP-Kdo to lipid IV(A), the tetraacyldisaccharide-1,4'-bisphosphate precursor of lipid A.</text>
</comment>
<dbReference type="SUPFAM" id="SSF53756">
    <property type="entry name" value="UDP-Glycosyltransferase/glycogen phosphorylase"/>
    <property type="match status" value="1"/>
</dbReference>
<evidence type="ECO:0000256" key="2">
    <source>
        <dbReference type="PIRSR" id="PIRSR639901-1"/>
    </source>
</evidence>
<dbReference type="Gene3D" id="3.40.50.2000">
    <property type="entry name" value="Glycogen Phosphorylase B"/>
    <property type="match status" value="1"/>
</dbReference>
<dbReference type="InterPro" id="IPR039901">
    <property type="entry name" value="Kdotransferase"/>
</dbReference>
<feature type="chain" id="PRO_5021839953" description="3-deoxy-D-manno-octulosonic acid transferase" evidence="5">
    <location>
        <begin position="18"/>
        <end position="404"/>
    </location>
</feature>
<feature type="site" description="Transition state stabilizer" evidence="3">
    <location>
        <position position="202"/>
    </location>
</feature>
<dbReference type="UniPathway" id="UPA00958"/>
<protein>
    <recommendedName>
        <fullName evidence="4">3-deoxy-D-manno-octulosonic acid transferase</fullName>
        <shortName evidence="4">Kdo transferase</shortName>
        <ecNumber evidence="4">2.4.99.12</ecNumber>
    </recommendedName>
    <alternativeName>
        <fullName evidence="4">Lipid IV(A) 3-deoxy-D-manno-octulosonic acid transferase</fullName>
    </alternativeName>
</protein>
<dbReference type="EC" id="2.4.99.12" evidence="4"/>
<dbReference type="InterPro" id="IPR007507">
    <property type="entry name" value="Glycos_transf_N"/>
</dbReference>
<comment type="subcellular location">
    <subcellularLocation>
        <location evidence="4">Cell membrane</location>
    </subcellularLocation>
</comment>
<feature type="site" description="Transition state stabilizer" evidence="3">
    <location>
        <position position="124"/>
    </location>
</feature>
<feature type="active site" description="Proton acceptor" evidence="2">
    <location>
        <position position="57"/>
    </location>
</feature>
<evidence type="ECO:0000256" key="1">
    <source>
        <dbReference type="ARBA" id="ARBA00022679"/>
    </source>
</evidence>
<proteinExistence type="inferred from homology"/>
<evidence type="ECO:0000313" key="7">
    <source>
        <dbReference type="EMBL" id="TMQ71061.1"/>
    </source>
</evidence>
<reference evidence="7 8" key="1">
    <citation type="journal article" date="2019" name="Nat. Microbiol.">
        <title>Mediterranean grassland soil C-N compound turnover is dependent on rainfall and depth, and is mediated by genomically divergent microorganisms.</title>
        <authorList>
            <person name="Diamond S."/>
            <person name="Andeer P.F."/>
            <person name="Li Z."/>
            <person name="Crits-Christoph A."/>
            <person name="Burstein D."/>
            <person name="Anantharaman K."/>
            <person name="Lane K.R."/>
            <person name="Thomas B.C."/>
            <person name="Pan C."/>
            <person name="Northen T.R."/>
            <person name="Banfield J.F."/>
        </authorList>
    </citation>
    <scope>NUCLEOTIDE SEQUENCE [LARGE SCALE GENOMIC DNA]</scope>
    <source>
        <strain evidence="7">WS_11</strain>
    </source>
</reference>
<organism evidence="7 8">
    <name type="scientific">Eiseniibacteriota bacterium</name>
    <dbReference type="NCBI Taxonomy" id="2212470"/>
    <lineage>
        <taxon>Bacteria</taxon>
        <taxon>Candidatus Eiseniibacteriota</taxon>
    </lineage>
</organism>
<keyword evidence="4" id="KW-0448">Lipopolysaccharide biosynthesis</keyword>
<comment type="pathway">
    <text evidence="4">Bacterial outer membrane biogenesis; LPS core biosynthesis.</text>
</comment>